<evidence type="ECO:0000259" key="3">
    <source>
        <dbReference type="PROSITE" id="PS50977"/>
    </source>
</evidence>
<reference evidence="4" key="1">
    <citation type="submission" date="2022-08" db="EMBL/GenBank/DDBJ databases">
        <authorList>
            <person name="Deng Y."/>
            <person name="Han X.-F."/>
            <person name="Zhang Y.-Q."/>
        </authorList>
    </citation>
    <scope>NUCLEOTIDE SEQUENCE</scope>
    <source>
        <strain evidence="4">CPCC 205716</strain>
    </source>
</reference>
<dbReference type="SUPFAM" id="SSF48498">
    <property type="entry name" value="Tetracyclin repressor-like, C-terminal domain"/>
    <property type="match status" value="1"/>
</dbReference>
<feature type="DNA-binding region" description="H-T-H motif" evidence="2">
    <location>
        <begin position="26"/>
        <end position="45"/>
    </location>
</feature>
<sequence>MRPNNRTAILDAAVRVVTRDGLRGLTLEATAEEAGLTRGGMMYHFRDRGALVHALNEHLAREWDARLEAAAGKPAEACTPNERAVAYTVVTASEETNPAELALLLEASKSPTDSALWDEVQRRWTPTPAEAEADPAALDRFVLRLAADGLWAYDALSGDPLPPALRHRLAARITTLLADPPWHT</sequence>
<dbReference type="Proteomes" id="UP001165580">
    <property type="component" value="Unassembled WGS sequence"/>
</dbReference>
<gene>
    <name evidence="4" type="ORF">NVV95_05300</name>
</gene>
<dbReference type="InterPro" id="IPR009057">
    <property type="entry name" value="Homeodomain-like_sf"/>
</dbReference>
<dbReference type="InterPro" id="IPR036271">
    <property type="entry name" value="Tet_transcr_reg_TetR-rel_C_sf"/>
</dbReference>
<dbReference type="InterPro" id="IPR001647">
    <property type="entry name" value="HTH_TetR"/>
</dbReference>
<dbReference type="Gene3D" id="1.10.357.10">
    <property type="entry name" value="Tetracycline Repressor, domain 2"/>
    <property type="match status" value="1"/>
</dbReference>
<dbReference type="PRINTS" id="PR00455">
    <property type="entry name" value="HTHTETR"/>
</dbReference>
<organism evidence="4 5">
    <name type="scientific">Herbiconiux gentiana</name>
    <dbReference type="NCBI Taxonomy" id="2970912"/>
    <lineage>
        <taxon>Bacteria</taxon>
        <taxon>Bacillati</taxon>
        <taxon>Actinomycetota</taxon>
        <taxon>Actinomycetes</taxon>
        <taxon>Micrococcales</taxon>
        <taxon>Microbacteriaceae</taxon>
        <taxon>Herbiconiux</taxon>
    </lineage>
</organism>
<dbReference type="InterPro" id="IPR041479">
    <property type="entry name" value="TetR_CgmR_C"/>
</dbReference>
<proteinExistence type="predicted"/>
<dbReference type="EMBL" id="JANTEZ010000002">
    <property type="protein sequence ID" value="MCS5713964.1"/>
    <property type="molecule type" value="Genomic_DNA"/>
</dbReference>
<name>A0ABT2GCM0_9MICO</name>
<dbReference type="RefSeq" id="WP_259485495.1">
    <property type="nucleotide sequence ID" value="NZ_JANTEZ010000002.1"/>
</dbReference>
<evidence type="ECO:0000313" key="4">
    <source>
        <dbReference type="EMBL" id="MCS5713964.1"/>
    </source>
</evidence>
<keyword evidence="5" id="KW-1185">Reference proteome</keyword>
<comment type="caution">
    <text evidence="4">The sequence shown here is derived from an EMBL/GenBank/DDBJ whole genome shotgun (WGS) entry which is preliminary data.</text>
</comment>
<accession>A0ABT2GCM0</accession>
<dbReference type="SUPFAM" id="SSF46689">
    <property type="entry name" value="Homeodomain-like"/>
    <property type="match status" value="1"/>
</dbReference>
<evidence type="ECO:0000256" key="2">
    <source>
        <dbReference type="PROSITE-ProRule" id="PRU00335"/>
    </source>
</evidence>
<keyword evidence="1 2" id="KW-0238">DNA-binding</keyword>
<evidence type="ECO:0000256" key="1">
    <source>
        <dbReference type="ARBA" id="ARBA00023125"/>
    </source>
</evidence>
<dbReference type="Pfam" id="PF17937">
    <property type="entry name" value="TetR_C_28"/>
    <property type="match status" value="1"/>
</dbReference>
<protein>
    <submittedName>
        <fullName evidence="4">TetR/AcrR family transcriptional regulator</fullName>
    </submittedName>
</protein>
<feature type="domain" description="HTH tetR-type" evidence="3">
    <location>
        <begin position="3"/>
        <end position="63"/>
    </location>
</feature>
<dbReference type="PROSITE" id="PS50977">
    <property type="entry name" value="HTH_TETR_2"/>
    <property type="match status" value="1"/>
</dbReference>
<evidence type="ECO:0000313" key="5">
    <source>
        <dbReference type="Proteomes" id="UP001165580"/>
    </source>
</evidence>
<dbReference type="Pfam" id="PF00440">
    <property type="entry name" value="TetR_N"/>
    <property type="match status" value="1"/>
</dbReference>